<gene>
    <name evidence="2" type="ORF">PR001_g1386</name>
</gene>
<feature type="chain" id="PRO_5025599728" evidence="1">
    <location>
        <begin position="22"/>
        <end position="109"/>
    </location>
</feature>
<reference evidence="2 3" key="1">
    <citation type="submission" date="2018-09" db="EMBL/GenBank/DDBJ databases">
        <title>Genomic investigation of the strawberry pathogen Phytophthora fragariae indicates pathogenicity is determined by transcriptional variation in three key races.</title>
        <authorList>
            <person name="Adams T.M."/>
            <person name="Armitage A.D."/>
            <person name="Sobczyk M.K."/>
            <person name="Bates H.J."/>
            <person name="Dunwell J.M."/>
            <person name="Nellist C.F."/>
            <person name="Harrison R.J."/>
        </authorList>
    </citation>
    <scope>NUCLEOTIDE SEQUENCE [LARGE SCALE GENOMIC DNA]</scope>
    <source>
        <strain evidence="2 3">SCRP249</strain>
    </source>
</reference>
<dbReference type="EMBL" id="QXFV01000042">
    <property type="protein sequence ID" value="KAE9051512.1"/>
    <property type="molecule type" value="Genomic_DNA"/>
</dbReference>
<name>A0A6A3P909_9STRA</name>
<accession>A0A6A3P909</accession>
<evidence type="ECO:0000313" key="2">
    <source>
        <dbReference type="EMBL" id="KAE9051512.1"/>
    </source>
</evidence>
<sequence>MCDFCALLAICINAPTSTLWAGVTSSNSSRSANFHSVNCESTSKLANVTSNIFSSGTLATLSNVASGISIVVFRNNWTEEEIASEILNSNEKTQTASFLPPRCTPTTML</sequence>
<dbReference type="AlphaFoldDB" id="A0A6A3P909"/>
<protein>
    <submittedName>
        <fullName evidence="2">Uncharacterized protein</fullName>
    </submittedName>
</protein>
<keyword evidence="1" id="KW-0732">Signal</keyword>
<dbReference type="Proteomes" id="UP000429607">
    <property type="component" value="Unassembled WGS sequence"/>
</dbReference>
<comment type="caution">
    <text evidence="2">The sequence shown here is derived from an EMBL/GenBank/DDBJ whole genome shotgun (WGS) entry which is preliminary data.</text>
</comment>
<evidence type="ECO:0000313" key="3">
    <source>
        <dbReference type="Proteomes" id="UP000429607"/>
    </source>
</evidence>
<proteinExistence type="predicted"/>
<organism evidence="2 3">
    <name type="scientific">Phytophthora rubi</name>
    <dbReference type="NCBI Taxonomy" id="129364"/>
    <lineage>
        <taxon>Eukaryota</taxon>
        <taxon>Sar</taxon>
        <taxon>Stramenopiles</taxon>
        <taxon>Oomycota</taxon>
        <taxon>Peronosporomycetes</taxon>
        <taxon>Peronosporales</taxon>
        <taxon>Peronosporaceae</taxon>
        <taxon>Phytophthora</taxon>
    </lineage>
</organism>
<evidence type="ECO:0000256" key="1">
    <source>
        <dbReference type="SAM" id="SignalP"/>
    </source>
</evidence>
<feature type="signal peptide" evidence="1">
    <location>
        <begin position="1"/>
        <end position="21"/>
    </location>
</feature>